<organism evidence="4 5">
    <name type="scientific">Babesia ovata</name>
    <dbReference type="NCBI Taxonomy" id="189622"/>
    <lineage>
        <taxon>Eukaryota</taxon>
        <taxon>Sar</taxon>
        <taxon>Alveolata</taxon>
        <taxon>Apicomplexa</taxon>
        <taxon>Aconoidasida</taxon>
        <taxon>Piroplasmida</taxon>
        <taxon>Babesiidae</taxon>
        <taxon>Babesia</taxon>
    </lineage>
</organism>
<keyword evidence="1" id="KW-0175">Coiled coil</keyword>
<evidence type="ECO:0000256" key="1">
    <source>
        <dbReference type="SAM" id="Coils"/>
    </source>
</evidence>
<keyword evidence="3" id="KW-0472">Membrane</keyword>
<sequence>MSFLHGVLQTVKDDENVTTYDISSDPKKLIKNLPASISKLMHKGSNDFQNAITQVSDALRAWSGELEERKKAFQDALSTLRDHDFDNFNKSLSELSRCSGSDVAAKLEACINIASYMLDVPMRIENCLYDLDPGLQKELKDHVNRVRSEVERVFAAASNDPLKAVVETTKEELEGLERKLILEVESRLAHLGRKLKTTFDATIQQPIIAVKQRLGTINEDLKKWSNEVRKVIIEAISRAQNVCLKLHENMAGGKKTEVGQGIEKIITAKDAIFRVDESLKRLIDSDLNNWIDNAEQIIRNALQNVSKILEQVEEDNAEKITQAISTMKQRTQNHFVNLKKEELKGIAFKASDYLNKLANAVETLLDNRFKQACEKYKLWISSSTTGGHAMIPTDLQESLQSLTSLSTAIQQAAQNINTRNGLRGSQPYNYLLTQSAEAQLQASLDALRRSQSLNPQLQNILQRRPNQPAHTAEQVAQNLEALTALASNIREAMNNAVSVLNEQNQAGERSAENIRADCDEAGIHALTHPLNEALLTASQFAGQLERQLSQHSRLRVPASIQAAVRKISEFQRSVIQFNANFTQGKTFLNEFDTGIMTPFNSLVGAVKTQANNPNGLHKGLQQYLKDRLQETYFKIHDPRTLEENSESIKKHRNALNTQNGLLSPQPNAISTAVQSIREQIKCLREKLNGNCIDQIKDLLEHGIYGDDEWKGRKENIGSLQTIYNKIYGIINEDLTAIVEAANHFLTQTIPTNSQEAMNKIIEEVTTQVNDKIADIQDEAKNQYHGKIHPMFESMKTKVSAHVRDINNSIDDDLKSGVKGLLRQLMDHANTGTKSRNNKLDKLKQYTNPKDHESVKNLSNDLREYLRPIMQHVEDEVKTPGTPGAKGPASEKQENNVSRKVNEIHGHVGKLLGHLKKNGKRKYNYDHDFVKLFQELKTSVSSLSPSKFDGHSNALLSDAISAGMNGFNNELDKAYVNAYAGKEIKEWEEADGDGRKASKILVTIMRILDEALSLLKHECERSWKQQKICLVSKPNIHNHLGQFLRKCGYEVTKKEESQNGELQCSAKMIGRKIVDRFAITTVSTSLSRPLLGIIKTLIDHINDYYDTCHLATSDAKQYPSSVFEMLRWLSGFRHNSVYKQLSFNGFQQVLEAYKEKDEEENKADDEEGPSVINLDDLSLPAYPHPIAVSNLSDALTDVCNHSRAVLVGILGHGHAGGIYACEFDTNSAGLSYPTNMDILLCMICDVINRLYRQLHFLLQQCRYDSSVSGWAECWYGNGVGGSAWKCNSMQCPGQDANQIAKQNTNQTHKQTCNQKCEQRVMCGVKSPLQSFLEDGLQGFLPHSLKSERGKLECSLKSHAGVPCITPMGFAGIAGLASHRRTGQFLMEVLGDFCGNQKSPLTKICSLFNCVLPSPPKSLSDMFGFYYSLLSEWNKNGKDKNRVQHRETAFTKAVSGADFDNPDTKLDITGMFKSRNHGIPKPADQTSTHLTGDLYALVNCTGNKSHTPSHPCGPYLRPLCSDICTMFSEKHANKYVSWIVFLTESFYDLLKKLLEDCEKTCGAEATRCKIGKCSKECATNKNPLQPSSHHGDKCKSIVECNYIRPTFYKYGFIHQSVSSLSGVAGEEGKRTCADFCAILKIVTEEKKTLHKIVFEKITGFLWAIREKFFWTLLALWSLSLLYLLHIAVVRLDVLRIRSHLRSPSSHRIAAQSLLAAARIKALANVKYFSP</sequence>
<dbReference type="RefSeq" id="XP_028869373.1">
    <property type="nucleotide sequence ID" value="XM_029013540.1"/>
</dbReference>
<keyword evidence="5" id="KW-1185">Reference proteome</keyword>
<dbReference type="EMBL" id="BDSA01000016">
    <property type="protein sequence ID" value="GBE63130.1"/>
    <property type="molecule type" value="Genomic_DNA"/>
</dbReference>
<accession>A0A2H6KJH7</accession>
<dbReference type="OrthoDB" id="10509842at2759"/>
<evidence type="ECO:0000256" key="3">
    <source>
        <dbReference type="SAM" id="Phobius"/>
    </source>
</evidence>
<dbReference type="GeneID" id="39876900"/>
<comment type="caution">
    <text evidence="4">The sequence shown here is derived from an EMBL/GenBank/DDBJ whole genome shotgun (WGS) entry which is preliminary data.</text>
</comment>
<gene>
    <name evidence="4" type="ORF">BOVATA_046230</name>
</gene>
<dbReference type="SUPFAM" id="SSF58113">
    <property type="entry name" value="Apolipoprotein A-I"/>
    <property type="match status" value="1"/>
</dbReference>
<keyword evidence="3" id="KW-1133">Transmembrane helix</keyword>
<evidence type="ECO:0000313" key="4">
    <source>
        <dbReference type="EMBL" id="GBE63130.1"/>
    </source>
</evidence>
<proteinExistence type="predicted"/>
<dbReference type="VEuPathDB" id="PiroplasmaDB:BOVATA_046230"/>
<evidence type="ECO:0000256" key="2">
    <source>
        <dbReference type="SAM" id="MobiDB-lite"/>
    </source>
</evidence>
<evidence type="ECO:0008006" key="6">
    <source>
        <dbReference type="Google" id="ProtNLM"/>
    </source>
</evidence>
<protein>
    <recommendedName>
        <fullName evidence="6">Extracellular matrix-binding ebh</fullName>
    </recommendedName>
</protein>
<keyword evidence="3" id="KW-0812">Transmembrane</keyword>
<feature type="region of interest" description="Disordered" evidence="2">
    <location>
        <begin position="874"/>
        <end position="895"/>
    </location>
</feature>
<feature type="coiled-coil region" evidence="1">
    <location>
        <begin position="291"/>
        <end position="322"/>
    </location>
</feature>
<dbReference type="Proteomes" id="UP000236319">
    <property type="component" value="Unassembled WGS sequence"/>
</dbReference>
<evidence type="ECO:0000313" key="5">
    <source>
        <dbReference type="Proteomes" id="UP000236319"/>
    </source>
</evidence>
<reference evidence="4 5" key="1">
    <citation type="journal article" date="2017" name="BMC Genomics">
        <title>Whole-genome assembly of Babesia ovata and comparative genomics between closely related pathogens.</title>
        <authorList>
            <person name="Yamagishi J."/>
            <person name="Asada M."/>
            <person name="Hakimi H."/>
            <person name="Tanaka T.Q."/>
            <person name="Sugimoto C."/>
            <person name="Kawazu S."/>
        </authorList>
    </citation>
    <scope>NUCLEOTIDE SEQUENCE [LARGE SCALE GENOMIC DNA]</scope>
    <source>
        <strain evidence="4 5">Miyake</strain>
    </source>
</reference>
<feature type="transmembrane region" description="Helical" evidence="3">
    <location>
        <begin position="1666"/>
        <end position="1689"/>
    </location>
</feature>
<name>A0A2H6KJH7_9APIC</name>